<evidence type="ECO:0000256" key="1">
    <source>
        <dbReference type="SAM" id="SignalP"/>
    </source>
</evidence>
<protein>
    <submittedName>
        <fullName evidence="2">Uncharacterized protein</fullName>
    </submittedName>
</protein>
<keyword evidence="3" id="KW-1185">Reference proteome</keyword>
<accession>A0A7X9RVW9</accession>
<proteinExistence type="predicted"/>
<evidence type="ECO:0000313" key="3">
    <source>
        <dbReference type="Proteomes" id="UP000576082"/>
    </source>
</evidence>
<reference evidence="2 3" key="1">
    <citation type="submission" date="2020-04" db="EMBL/GenBank/DDBJ databases">
        <title>Flammeovirga sp. SR4, a novel species isolated from seawater.</title>
        <authorList>
            <person name="Wang X."/>
        </authorList>
    </citation>
    <scope>NUCLEOTIDE SEQUENCE [LARGE SCALE GENOMIC DNA]</scope>
    <source>
        <strain evidence="2 3">ATCC 23126</strain>
    </source>
</reference>
<dbReference type="AlphaFoldDB" id="A0A7X9RVW9"/>
<keyword evidence="1" id="KW-0732">Signal</keyword>
<gene>
    <name evidence="2" type="ORF">HHU12_16645</name>
</gene>
<feature type="chain" id="PRO_5031097584" evidence="1">
    <location>
        <begin position="20"/>
        <end position="200"/>
    </location>
</feature>
<feature type="signal peptide" evidence="1">
    <location>
        <begin position="1"/>
        <end position="19"/>
    </location>
</feature>
<comment type="caution">
    <text evidence="2">The sequence shown here is derived from an EMBL/GenBank/DDBJ whole genome shotgun (WGS) entry which is preliminary data.</text>
</comment>
<dbReference type="Proteomes" id="UP000576082">
    <property type="component" value="Unassembled WGS sequence"/>
</dbReference>
<name>A0A7X9RVW9_9BACT</name>
<evidence type="ECO:0000313" key="2">
    <source>
        <dbReference type="EMBL" id="NME69609.1"/>
    </source>
</evidence>
<organism evidence="2 3">
    <name type="scientific">Flammeovirga aprica JL-4</name>
    <dbReference type="NCBI Taxonomy" id="694437"/>
    <lineage>
        <taxon>Bacteria</taxon>
        <taxon>Pseudomonadati</taxon>
        <taxon>Bacteroidota</taxon>
        <taxon>Cytophagia</taxon>
        <taxon>Cytophagales</taxon>
        <taxon>Flammeovirgaceae</taxon>
        <taxon>Flammeovirga</taxon>
    </lineage>
</organism>
<dbReference type="EMBL" id="JABANE010000044">
    <property type="protein sequence ID" value="NME69609.1"/>
    <property type="molecule type" value="Genomic_DNA"/>
</dbReference>
<sequence>MKKQLLLISLALVSMFSFASNNPEEDEKSANTAEAKAESHVMIYKGLYLSMDDEAVKSYIVNELNGKPETNGDYVVKFFDQDAFMRPIYDEGKLERVEIILRASYSDDVINNLKNLETTIAATEGWKESKASDEQWLFEKDLDKTVDNMNQITIYTYGIHADKVGGGWHTQIQIAPRFQGQSLSEEEINERSQEFQSLIN</sequence>
<dbReference type="RefSeq" id="WP_169657875.1">
    <property type="nucleotide sequence ID" value="NZ_JABANE010000044.1"/>
</dbReference>